<protein>
    <submittedName>
        <fullName evidence="2">Metallophosphoesterase</fullName>
    </submittedName>
</protein>
<reference evidence="2 3" key="1">
    <citation type="submission" date="2020-04" db="EMBL/GenBank/DDBJ databases">
        <authorList>
            <person name="Hitch T.C.A."/>
            <person name="Wylensek D."/>
            <person name="Clavel T."/>
        </authorList>
    </citation>
    <scope>NUCLEOTIDE SEQUENCE [LARGE SCALE GENOMIC DNA]</scope>
    <source>
        <strain evidence="2 3">PG-130-P53-12</strain>
    </source>
</reference>
<dbReference type="InterPro" id="IPR029052">
    <property type="entry name" value="Metallo-depent_PP-like"/>
</dbReference>
<organism evidence="2 3">
    <name type="scientific">Selenomonas bovis</name>
    <dbReference type="NCBI Taxonomy" id="416586"/>
    <lineage>
        <taxon>Bacteria</taxon>
        <taxon>Bacillati</taxon>
        <taxon>Bacillota</taxon>
        <taxon>Negativicutes</taxon>
        <taxon>Selenomonadales</taxon>
        <taxon>Selenomonadaceae</taxon>
        <taxon>Selenomonas</taxon>
    </lineage>
</organism>
<dbReference type="Gene3D" id="3.60.21.10">
    <property type="match status" value="1"/>
</dbReference>
<gene>
    <name evidence="2" type="ORF">HF878_05930</name>
</gene>
<evidence type="ECO:0000259" key="1">
    <source>
        <dbReference type="Pfam" id="PF00149"/>
    </source>
</evidence>
<accession>A0A848B451</accession>
<evidence type="ECO:0000313" key="3">
    <source>
        <dbReference type="Proteomes" id="UP000543804"/>
    </source>
</evidence>
<dbReference type="Proteomes" id="UP000543804">
    <property type="component" value="Unassembled WGS sequence"/>
</dbReference>
<dbReference type="Pfam" id="PF00149">
    <property type="entry name" value="Metallophos"/>
    <property type="match status" value="1"/>
</dbReference>
<dbReference type="RefSeq" id="WP_170077475.1">
    <property type="nucleotide sequence ID" value="NZ_JABAFA010000016.1"/>
</dbReference>
<dbReference type="AlphaFoldDB" id="A0A848B451"/>
<dbReference type="InterPro" id="IPR004843">
    <property type="entry name" value="Calcineurin-like_PHP"/>
</dbReference>
<keyword evidence="3" id="KW-1185">Reference proteome</keyword>
<comment type="caution">
    <text evidence="2">The sequence shown here is derived from an EMBL/GenBank/DDBJ whole genome shotgun (WGS) entry which is preliminary data.</text>
</comment>
<dbReference type="PANTHER" id="PTHR45867">
    <property type="entry name" value="PURPLE ACID PHOSPHATASE"/>
    <property type="match status" value="1"/>
</dbReference>
<evidence type="ECO:0000313" key="2">
    <source>
        <dbReference type="EMBL" id="NMD99019.1"/>
    </source>
</evidence>
<dbReference type="PANTHER" id="PTHR45867:SF3">
    <property type="entry name" value="ACID PHOSPHATASE TYPE 7"/>
    <property type="match status" value="1"/>
</dbReference>
<dbReference type="SUPFAM" id="SSF56300">
    <property type="entry name" value="Metallo-dependent phosphatases"/>
    <property type="match status" value="1"/>
</dbReference>
<name>A0A848B451_9FIRM</name>
<dbReference type="GO" id="GO:0016787">
    <property type="term" value="F:hydrolase activity"/>
    <property type="evidence" value="ECO:0007669"/>
    <property type="project" value="InterPro"/>
</dbReference>
<dbReference type="PROSITE" id="PS51318">
    <property type="entry name" value="TAT"/>
    <property type="match status" value="1"/>
</dbReference>
<dbReference type="InterPro" id="IPR006311">
    <property type="entry name" value="TAT_signal"/>
</dbReference>
<proteinExistence type="predicted"/>
<sequence>MNMYSRRHFLRLSLRVLLGLGLGALLPAPLVRAAAAGPLPLRLPTGSQAPGIPHKGPLRMLVFTDSQCGTSYEAWADTIRAAFAQFGTPDAFTVIGDLVDNGASDWHWQIWYEAMAKYAADALFLPVMGNHECYGENWQNTLPEGYLARLPVPENGRQEFQGYYYAYDCGPVHFLVLNTQWGELEHLRPGLIAAQRAFLYADAAKQKSQGRRPWQIVLMHKDILAYDEVQPDGTSGGFSEAGRTFMKDFETLGIDLVLTGHMHAYRNRGHIKNFQRSADGPVYIMCGRAGNEYYAVPKDSFDLVAAPDDHETSYVTICCDERTLTLEAWTTSGTHLDRLTLRKGKPKPLQAADGKTKA</sequence>
<feature type="domain" description="Calcineurin-like phosphoesterase" evidence="1">
    <location>
        <begin position="59"/>
        <end position="265"/>
    </location>
</feature>
<dbReference type="EMBL" id="JABAFA010000016">
    <property type="protein sequence ID" value="NMD99019.1"/>
    <property type="molecule type" value="Genomic_DNA"/>
</dbReference>